<evidence type="ECO:0000313" key="1">
    <source>
        <dbReference type="EMBL" id="EHY90515.1"/>
    </source>
</evidence>
<dbReference type="HOGENOM" id="CLU_200391_0_0_11"/>
<proteinExistence type="predicted"/>
<dbReference type="Proteomes" id="UP000004705">
    <property type="component" value="Chromosome"/>
</dbReference>
<dbReference type="AlphaFoldDB" id="H8G934"/>
<protein>
    <submittedName>
        <fullName evidence="1">Uncharacterized protein</fullName>
    </submittedName>
</protein>
<dbReference type="EMBL" id="CM001466">
    <property type="protein sequence ID" value="EHY90515.1"/>
    <property type="molecule type" value="Genomic_DNA"/>
</dbReference>
<keyword evidence="2" id="KW-1185">Reference proteome</keyword>
<sequence length="74" mass="8985">MGYWVKARKDIQAVLVTFHQANWRIDDPPKYYRVRCPCGMHQRWIHRAPSDPSHCKNAIRCLERQPCYEERTDR</sequence>
<name>H8G934_9PSEU</name>
<gene>
    <name evidence="1" type="ORF">SacazDRAFT_03651</name>
</gene>
<evidence type="ECO:0000313" key="2">
    <source>
        <dbReference type="Proteomes" id="UP000004705"/>
    </source>
</evidence>
<accession>H8G934</accession>
<organism evidence="1 2">
    <name type="scientific">Saccharomonospora azurea NA-128</name>
    <dbReference type="NCBI Taxonomy" id="882081"/>
    <lineage>
        <taxon>Bacteria</taxon>
        <taxon>Bacillati</taxon>
        <taxon>Actinomycetota</taxon>
        <taxon>Actinomycetes</taxon>
        <taxon>Pseudonocardiales</taxon>
        <taxon>Pseudonocardiaceae</taxon>
        <taxon>Saccharomonospora</taxon>
    </lineage>
</organism>
<reference evidence="1 2" key="1">
    <citation type="journal article" date="2012" name="Stand. Genomic Sci.">
        <title>Genome sequence of the soil bacterium Saccharomonospora azurea type strain (NA-128(T)).</title>
        <authorList>
            <person name="Klenk H.P."/>
            <person name="Held B."/>
            <person name="Lucas S."/>
            <person name="Lapidus A."/>
            <person name="Copeland A."/>
            <person name="Hammon N."/>
            <person name="Pitluck S."/>
            <person name="Goodwin L.A."/>
            <person name="Han C."/>
            <person name="Tapia R."/>
            <person name="Brambilla E.M."/>
            <person name="Potter G."/>
            <person name="Land M."/>
            <person name="Ivanova N."/>
            <person name="Rohde M."/>
            <person name="Goker M."/>
            <person name="Detter J.C."/>
            <person name="Kyrpides N.C."/>
            <person name="Woyke T."/>
        </authorList>
    </citation>
    <scope>NUCLEOTIDE SEQUENCE [LARGE SCALE GENOMIC DNA]</scope>
    <source>
        <strain evidence="1 2">NA-128</strain>
    </source>
</reference>